<dbReference type="RefSeq" id="WP_013496294.1">
    <property type="nucleotide sequence ID" value="NC_014831.1"/>
</dbReference>
<evidence type="ECO:0000256" key="3">
    <source>
        <dbReference type="ARBA" id="ARBA00022692"/>
    </source>
</evidence>
<dbReference type="SUPFAM" id="SSF103473">
    <property type="entry name" value="MFS general substrate transporter"/>
    <property type="match status" value="1"/>
</dbReference>
<proteinExistence type="predicted"/>
<feature type="transmembrane region" description="Helical" evidence="6">
    <location>
        <begin position="268"/>
        <end position="287"/>
    </location>
</feature>
<dbReference type="AlphaFoldDB" id="E6SIP9"/>
<keyword evidence="5 6" id="KW-0472">Membrane</keyword>
<sequence length="416" mass="43325">MNTPTADRPRMDIRPVFLLMTTTLLLAVGDRLITTSAVWRVVERTQSAVAASFVLMVPTVVGVAVAPSIGFLLDNRNRGLTISKVFVVAAIVVMAAGVTTIGAFGWRYADILAAVVILAIVAGVGRVNDVGVATILPGVVPSEHLSRFNGTVQLLRNAGRSIGPVIGAFLVARFGILSSVASYGVVLAICATSAWMLLKRVPPTQIQKVGLRERRVIVRNMLYNSVVLAYVVVGALANGSIQAFSVAIPFRSIEVSGENITFYGLLQAAYQGGMLVAGVFLGICGLARKIGNSSLTISVGLLGMAMAYWGIALAGGMLPLVAGAVLSGVMLVWVSIFADTCWQLRLSEEVRGLTVGIVYAVLSVLRPVGAAIAGVITENVSASAALGVFGGLLLLCGVAVGVFRPFDAGNPGMTRV</sequence>
<comment type="subcellular location">
    <subcellularLocation>
        <location evidence="1">Cell membrane</location>
        <topology evidence="1">Multi-pass membrane protein</topology>
    </subcellularLocation>
</comment>
<dbReference type="Gene3D" id="1.20.1250.20">
    <property type="entry name" value="MFS general substrate transporter like domains"/>
    <property type="match status" value="1"/>
</dbReference>
<reference evidence="7 8" key="1">
    <citation type="journal article" date="2010" name="Stand. Genomic Sci.">
        <title>Complete genome sequence of Thermaerobacter marianensis type strain (7p75a).</title>
        <authorList>
            <person name="Han C."/>
            <person name="Gu W."/>
            <person name="Zhang X."/>
            <person name="Lapidus A."/>
            <person name="Nolan M."/>
            <person name="Copeland A."/>
            <person name="Lucas S."/>
            <person name="Del Rio T.G."/>
            <person name="Tice H."/>
            <person name="Cheng J.F."/>
            <person name="Tapia R."/>
            <person name="Goodwin L."/>
            <person name="Pitluck S."/>
            <person name="Pagani I."/>
            <person name="Ivanova N."/>
            <person name="Mavromatis K."/>
            <person name="Mikhailova N."/>
            <person name="Pati A."/>
            <person name="Chen A."/>
            <person name="Palaniappan K."/>
            <person name="Land M."/>
            <person name="Hauser L."/>
            <person name="Chang Y.J."/>
            <person name="Jeffries C.D."/>
            <person name="Schneider S."/>
            <person name="Rohde M."/>
            <person name="Goker M."/>
            <person name="Pukall R."/>
            <person name="Woyke T."/>
            <person name="Bristow J."/>
            <person name="Eisen J.A."/>
            <person name="Markowitz V."/>
            <person name="Hugenholtz P."/>
            <person name="Kyrpides N.C."/>
            <person name="Klenk H.P."/>
            <person name="Detter J.C."/>
        </authorList>
    </citation>
    <scope>NUCLEOTIDE SEQUENCE [LARGE SCALE GENOMIC DNA]</scope>
    <source>
        <strain evidence="8">ATCC 700841 / DSM 12885 / JCM 10246 / 7p75a</strain>
    </source>
</reference>
<feature type="transmembrane region" description="Helical" evidence="6">
    <location>
        <begin position="294"/>
        <end position="311"/>
    </location>
</feature>
<evidence type="ECO:0000256" key="4">
    <source>
        <dbReference type="ARBA" id="ARBA00022989"/>
    </source>
</evidence>
<dbReference type="GO" id="GO:0022857">
    <property type="term" value="F:transmembrane transporter activity"/>
    <property type="evidence" value="ECO:0007669"/>
    <property type="project" value="InterPro"/>
</dbReference>
<dbReference type="Proteomes" id="UP000008915">
    <property type="component" value="Chromosome"/>
</dbReference>
<dbReference type="EMBL" id="CP002344">
    <property type="protein sequence ID" value="ADU51993.1"/>
    <property type="molecule type" value="Genomic_DNA"/>
</dbReference>
<dbReference type="GO" id="GO:0005886">
    <property type="term" value="C:plasma membrane"/>
    <property type="evidence" value="ECO:0007669"/>
    <property type="project" value="UniProtKB-SubCell"/>
</dbReference>
<keyword evidence="4 6" id="KW-1133">Transmembrane helix</keyword>
<accession>E6SIP9</accession>
<evidence type="ECO:0000313" key="8">
    <source>
        <dbReference type="Proteomes" id="UP000008915"/>
    </source>
</evidence>
<dbReference type="KEGG" id="tmr:Tmar_1903"/>
<feature type="transmembrane region" description="Helical" evidence="6">
    <location>
        <begin position="180"/>
        <end position="198"/>
    </location>
</feature>
<dbReference type="Pfam" id="PF07690">
    <property type="entry name" value="MFS_1"/>
    <property type="match status" value="1"/>
</dbReference>
<evidence type="ECO:0000256" key="6">
    <source>
        <dbReference type="SAM" id="Phobius"/>
    </source>
</evidence>
<feature type="transmembrane region" description="Helical" evidence="6">
    <location>
        <begin position="222"/>
        <end position="248"/>
    </location>
</feature>
<feature type="transmembrane region" description="Helical" evidence="6">
    <location>
        <begin position="317"/>
        <end position="338"/>
    </location>
</feature>
<dbReference type="PANTHER" id="PTHR23513:SF6">
    <property type="entry name" value="MAJOR FACILITATOR SUPERFAMILY ASSOCIATED DOMAIN-CONTAINING PROTEIN"/>
    <property type="match status" value="1"/>
</dbReference>
<reference evidence="8" key="2">
    <citation type="journal article" date="2010" name="Stand. Genomic Sci.">
        <title>Complete genome sequence of Thermaerobacter marianensis type strain (7p75aT).</title>
        <authorList>
            <person name="Han C."/>
            <person name="Gu W."/>
            <person name="Zhang X."/>
            <person name="Lapidus A."/>
            <person name="Nolan M."/>
            <person name="Copeland A."/>
            <person name="Lucas S."/>
            <person name="Glavina Del Rio T."/>
            <person name="Tice H."/>
            <person name="Cheng J."/>
            <person name="Tapia R."/>
            <person name="Goodwin L."/>
            <person name="Pitluck S."/>
            <person name="Pagani I."/>
            <person name="Ivanova N."/>
            <person name="Mavromatis K."/>
            <person name="Mikhailova N."/>
            <person name="Pati A."/>
            <person name="Chen A."/>
            <person name="Palaniappan K."/>
            <person name="Land M."/>
            <person name="Hauser L."/>
            <person name="Chang Y."/>
            <person name="Jeffries C."/>
            <person name="Schneider S."/>
            <person name="Rohde M."/>
            <person name="Goker M."/>
            <person name="Pukall R."/>
            <person name="Woyke T."/>
            <person name="Bristow J."/>
            <person name="Eisen J."/>
            <person name="Markowitz V."/>
            <person name="Hugenholtz P."/>
            <person name="Kyrpides N."/>
            <person name="Klenk H."/>
            <person name="Detter J."/>
        </authorList>
    </citation>
    <scope>NUCLEOTIDE SEQUENCE [LARGE SCALE GENOMIC DNA]</scope>
    <source>
        <strain evidence="8">ATCC 700841 / DSM 12885 / JCM 10246 / 7p75a</strain>
    </source>
</reference>
<dbReference type="InterPro" id="IPR036259">
    <property type="entry name" value="MFS_trans_sf"/>
</dbReference>
<dbReference type="eggNOG" id="COG2814">
    <property type="taxonomic scope" value="Bacteria"/>
</dbReference>
<name>E6SIP9_THEM7</name>
<dbReference type="PANTHER" id="PTHR23513">
    <property type="entry name" value="INTEGRAL MEMBRANE EFFLUX PROTEIN-RELATED"/>
    <property type="match status" value="1"/>
</dbReference>
<evidence type="ECO:0000313" key="7">
    <source>
        <dbReference type="EMBL" id="ADU51993.1"/>
    </source>
</evidence>
<organism evidence="7 8">
    <name type="scientific">Thermaerobacter marianensis (strain ATCC 700841 / DSM 12885 / JCM 10246 / 7p75a)</name>
    <dbReference type="NCBI Taxonomy" id="644966"/>
    <lineage>
        <taxon>Bacteria</taxon>
        <taxon>Bacillati</taxon>
        <taxon>Bacillota</taxon>
        <taxon>Clostridia</taxon>
        <taxon>Eubacteriales</taxon>
        <taxon>Clostridiales Family XVII. Incertae Sedis</taxon>
        <taxon>Thermaerobacter</taxon>
    </lineage>
</organism>
<feature type="transmembrane region" description="Helical" evidence="6">
    <location>
        <begin position="85"/>
        <end position="105"/>
    </location>
</feature>
<dbReference type="OrthoDB" id="9775268at2"/>
<feature type="transmembrane region" description="Helical" evidence="6">
    <location>
        <begin position="47"/>
        <end position="73"/>
    </location>
</feature>
<feature type="transmembrane region" description="Helical" evidence="6">
    <location>
        <begin position="382"/>
        <end position="403"/>
    </location>
</feature>
<gene>
    <name evidence="7" type="ordered locus">Tmar_1903</name>
</gene>
<keyword evidence="8" id="KW-1185">Reference proteome</keyword>
<evidence type="ECO:0000256" key="5">
    <source>
        <dbReference type="ARBA" id="ARBA00023136"/>
    </source>
</evidence>
<protein>
    <submittedName>
        <fullName evidence="7">Major facilitator superfamily MFS_1</fullName>
    </submittedName>
</protein>
<keyword evidence="3 6" id="KW-0812">Transmembrane</keyword>
<dbReference type="HOGENOM" id="CLU_660444_0_0_9"/>
<feature type="transmembrane region" description="Helical" evidence="6">
    <location>
        <begin position="350"/>
        <end position="376"/>
    </location>
</feature>
<evidence type="ECO:0000256" key="1">
    <source>
        <dbReference type="ARBA" id="ARBA00004651"/>
    </source>
</evidence>
<keyword evidence="2" id="KW-1003">Cell membrane</keyword>
<evidence type="ECO:0000256" key="2">
    <source>
        <dbReference type="ARBA" id="ARBA00022475"/>
    </source>
</evidence>
<dbReference type="InterPro" id="IPR011701">
    <property type="entry name" value="MFS"/>
</dbReference>
<dbReference type="STRING" id="644966.Tmar_1903"/>